<evidence type="ECO:0000313" key="3">
    <source>
        <dbReference type="Proteomes" id="UP000004371"/>
    </source>
</evidence>
<dbReference type="RefSeq" id="WP_006880760.1">
    <property type="nucleotide sequence ID" value="NZ_AEVS01000088.1"/>
</dbReference>
<name>E8LY35_9VIBR</name>
<dbReference type="InterPro" id="IPR000182">
    <property type="entry name" value="GNAT_dom"/>
</dbReference>
<reference evidence="2 3" key="1">
    <citation type="journal article" date="2012" name="Int. J. Syst. Evol. Microbiol.">
        <title>Vibrio caribbeanicus sp. nov., isolated from the marine sponge Scleritoderma cyanea.</title>
        <authorList>
            <person name="Hoffmann M."/>
            <person name="Monday S.R."/>
            <person name="Allard M.W."/>
            <person name="Strain E.A."/>
            <person name="Whittaker P."/>
            <person name="Naum M."/>
            <person name="McCarthy P.J."/>
            <person name="Lopez J.V."/>
            <person name="Fischer M."/>
            <person name="Brown E.W."/>
        </authorList>
    </citation>
    <scope>NUCLEOTIDE SEQUENCE [LARGE SCALE GENOMIC DNA]</scope>
    <source>
        <strain evidence="2 3">LMG 20546</strain>
    </source>
</reference>
<dbReference type="Proteomes" id="UP000004371">
    <property type="component" value="Unassembled WGS sequence"/>
</dbReference>
<dbReference type="InterPro" id="IPR016181">
    <property type="entry name" value="Acyl_CoA_acyltransferase"/>
</dbReference>
<dbReference type="Pfam" id="PF00583">
    <property type="entry name" value="Acetyltransf_1"/>
    <property type="match status" value="1"/>
</dbReference>
<dbReference type="PROSITE" id="PS51186">
    <property type="entry name" value="GNAT"/>
    <property type="match status" value="1"/>
</dbReference>
<dbReference type="SUPFAM" id="SSF55729">
    <property type="entry name" value="Acyl-CoA N-acyltransferases (Nat)"/>
    <property type="match status" value="1"/>
</dbReference>
<dbReference type="GO" id="GO:0016747">
    <property type="term" value="F:acyltransferase activity, transferring groups other than amino-acyl groups"/>
    <property type="evidence" value="ECO:0007669"/>
    <property type="project" value="InterPro"/>
</dbReference>
<dbReference type="CDD" id="cd04301">
    <property type="entry name" value="NAT_SF"/>
    <property type="match status" value="1"/>
</dbReference>
<organism evidence="2 3">
    <name type="scientific">Vibrio brasiliensis LMG 20546</name>
    <dbReference type="NCBI Taxonomy" id="945543"/>
    <lineage>
        <taxon>Bacteria</taxon>
        <taxon>Pseudomonadati</taxon>
        <taxon>Pseudomonadota</taxon>
        <taxon>Gammaproteobacteria</taxon>
        <taxon>Vibrionales</taxon>
        <taxon>Vibrionaceae</taxon>
        <taxon>Vibrio</taxon>
        <taxon>Vibrio oreintalis group</taxon>
    </lineage>
</organism>
<gene>
    <name evidence="2" type="ORF">VIBR0546_20188</name>
</gene>
<protein>
    <recommendedName>
        <fullName evidence="1">N-acetyltransferase domain-containing protein</fullName>
    </recommendedName>
</protein>
<comment type="caution">
    <text evidence="2">The sequence shown here is derived from an EMBL/GenBank/DDBJ whole genome shotgun (WGS) entry which is preliminary data.</text>
</comment>
<dbReference type="EMBL" id="AEVS01000088">
    <property type="protein sequence ID" value="EGA64408.1"/>
    <property type="molecule type" value="Genomic_DNA"/>
</dbReference>
<sequence>MEISILSQINCEQVTSEQRAALDVLQQLRPDFSIQELANQVARQQANGYQLAYLTNEGVCAAVCGFNFGEKLSWGKHVYIDDFVTNSQSRSAGVGKFFLDWVKEYAAQQGCQQIHLGSGVQRFGAHKFYLREGFHISSHHFMCRVL</sequence>
<dbReference type="STRING" id="945543.VIBR0546_20188"/>
<proteinExistence type="predicted"/>
<dbReference type="OrthoDB" id="9799601at2"/>
<keyword evidence="3" id="KW-1185">Reference proteome</keyword>
<dbReference type="Gene3D" id="3.40.630.30">
    <property type="match status" value="1"/>
</dbReference>
<dbReference type="eggNOG" id="COG0456">
    <property type="taxonomic scope" value="Bacteria"/>
</dbReference>
<evidence type="ECO:0000313" key="2">
    <source>
        <dbReference type="EMBL" id="EGA64408.1"/>
    </source>
</evidence>
<accession>E8LY35</accession>
<feature type="domain" description="N-acetyltransferase" evidence="1">
    <location>
        <begin position="9"/>
        <end position="146"/>
    </location>
</feature>
<evidence type="ECO:0000259" key="1">
    <source>
        <dbReference type="PROSITE" id="PS51186"/>
    </source>
</evidence>
<dbReference type="AlphaFoldDB" id="E8LY35"/>